<name>A0A0F7KVV4_9SPHN</name>
<evidence type="ECO:0000313" key="3">
    <source>
        <dbReference type="EMBL" id="AKH42885.1"/>
    </source>
</evidence>
<dbReference type="InterPro" id="IPR051121">
    <property type="entry name" value="FAH"/>
</dbReference>
<proteinExistence type="inferred from homology"/>
<evidence type="ECO:0000256" key="1">
    <source>
        <dbReference type="ARBA" id="ARBA00010211"/>
    </source>
</evidence>
<dbReference type="EC" id="4.3.2.3" evidence="3"/>
<dbReference type="PATRIC" id="fig|1267766.3.peg.1869"/>
<keyword evidence="4" id="KW-1185">Reference proteome</keyword>
<keyword evidence="2" id="KW-0479">Metal-binding</keyword>
<dbReference type="EMBL" id="CP011452">
    <property type="protein sequence ID" value="AKH42885.1"/>
    <property type="molecule type" value="Genomic_DNA"/>
</dbReference>
<dbReference type="KEGG" id="aay:WYH_01849"/>
<dbReference type="OrthoDB" id="5197601at2"/>
<dbReference type="InterPro" id="IPR036663">
    <property type="entry name" value="Fumarylacetoacetase_C_sf"/>
</dbReference>
<accession>A0A0F7KVV4</accession>
<dbReference type="Pfam" id="PF01557">
    <property type="entry name" value="FAA_hydrolase"/>
    <property type="match status" value="1"/>
</dbReference>
<dbReference type="Proteomes" id="UP000034392">
    <property type="component" value="Chromosome"/>
</dbReference>
<dbReference type="AlphaFoldDB" id="A0A0F7KVV4"/>
<dbReference type="PANTHER" id="PTHR42796:SF4">
    <property type="entry name" value="FUMARYLACETOACETATE HYDROLASE DOMAIN-CONTAINING PROTEIN 2A"/>
    <property type="match status" value="1"/>
</dbReference>
<dbReference type="STRING" id="1267766.WYH_01849"/>
<sequence length="315" mass="34222">MSFGIANVDGAAALVRDGRYVPLSHWNETRGVAALLADWDNVQPRLEGWANDAPAWEAAADFESARVELPYRPGQVFCTGANYKKHVVGLIMGDPSMRTEEHEAMDAAERQAKVEAMMEQRAKALPFCFIKLPSCAIGPRDTVLLPPNVEKPDWELELGVVIGRRAHRVSAAEAMDYVAGYAVVNDVTAREHIFRRDGSAIGADWLSGKCFPTFLPFGPMIVPRDQVPDPSALTITLSVNGKVYQNESTADMMASIERQIEYLSHRVILEPGDLICTGSPYGNGSAFGVFLKPGDVMEGTITGLGTQRNPCAADG</sequence>
<dbReference type="RefSeq" id="WP_046903574.1">
    <property type="nucleotide sequence ID" value="NZ_CP011452.2"/>
</dbReference>
<evidence type="ECO:0000256" key="2">
    <source>
        <dbReference type="ARBA" id="ARBA00022723"/>
    </source>
</evidence>
<protein>
    <submittedName>
        <fullName evidence="3">Ureidoglycolate lyase</fullName>
        <ecNumber evidence="3">4.3.2.3</ecNumber>
    </submittedName>
</protein>
<dbReference type="PANTHER" id="PTHR42796">
    <property type="entry name" value="FUMARYLACETOACETATE HYDROLASE DOMAIN-CONTAINING PROTEIN 2A-RELATED"/>
    <property type="match status" value="1"/>
</dbReference>
<dbReference type="SUPFAM" id="SSF56529">
    <property type="entry name" value="FAH"/>
    <property type="match status" value="1"/>
</dbReference>
<dbReference type="InterPro" id="IPR011234">
    <property type="entry name" value="Fumarylacetoacetase-like_C"/>
</dbReference>
<organism evidence="3 4">
    <name type="scientific">Croceibacterium atlanticum</name>
    <dbReference type="NCBI Taxonomy" id="1267766"/>
    <lineage>
        <taxon>Bacteria</taxon>
        <taxon>Pseudomonadati</taxon>
        <taxon>Pseudomonadota</taxon>
        <taxon>Alphaproteobacteria</taxon>
        <taxon>Sphingomonadales</taxon>
        <taxon>Erythrobacteraceae</taxon>
        <taxon>Croceibacterium</taxon>
    </lineage>
</organism>
<evidence type="ECO:0000313" key="4">
    <source>
        <dbReference type="Proteomes" id="UP000034392"/>
    </source>
</evidence>
<dbReference type="Gene3D" id="3.90.850.10">
    <property type="entry name" value="Fumarylacetoacetase-like, C-terminal domain"/>
    <property type="match status" value="1"/>
</dbReference>
<keyword evidence="3" id="KW-0456">Lyase</keyword>
<reference evidence="3" key="1">
    <citation type="submission" date="2015-05" db="EMBL/GenBank/DDBJ databases">
        <title>The complete genome of Altererythrobacter atlanticus strain 26DY36.</title>
        <authorList>
            <person name="Wu Y.-H."/>
            <person name="Cheng H."/>
            <person name="Wu X.-W."/>
        </authorList>
    </citation>
    <scope>NUCLEOTIDE SEQUENCE [LARGE SCALE GENOMIC DNA]</scope>
    <source>
        <strain evidence="3">26DY36</strain>
    </source>
</reference>
<dbReference type="GO" id="GO:0050385">
    <property type="term" value="F:ureidoglycolate lyase activity"/>
    <property type="evidence" value="ECO:0007669"/>
    <property type="project" value="UniProtKB-EC"/>
</dbReference>
<gene>
    <name evidence="3" type="ORF">WYH_01849</name>
</gene>
<comment type="similarity">
    <text evidence="1">Belongs to the FAH family.</text>
</comment>
<dbReference type="GO" id="GO:0044281">
    <property type="term" value="P:small molecule metabolic process"/>
    <property type="evidence" value="ECO:0007669"/>
    <property type="project" value="UniProtKB-ARBA"/>
</dbReference>
<dbReference type="GO" id="GO:0046872">
    <property type="term" value="F:metal ion binding"/>
    <property type="evidence" value="ECO:0007669"/>
    <property type="project" value="UniProtKB-KW"/>
</dbReference>